<dbReference type="SUPFAM" id="SSF56645">
    <property type="entry name" value="Acyl-CoA dehydrogenase NM domain-like"/>
    <property type="match status" value="1"/>
</dbReference>
<dbReference type="GO" id="GO:0003997">
    <property type="term" value="F:acyl-CoA oxidase activity"/>
    <property type="evidence" value="ECO:0007669"/>
    <property type="project" value="InterPro"/>
</dbReference>
<dbReference type="Gene3D" id="1.10.540.10">
    <property type="entry name" value="Acyl-CoA dehydrogenase/oxidase, N-terminal domain"/>
    <property type="match status" value="1"/>
</dbReference>
<dbReference type="GO" id="GO:0033540">
    <property type="term" value="P:fatty acid beta-oxidation using acyl-CoA oxidase"/>
    <property type="evidence" value="ECO:0007669"/>
    <property type="project" value="TreeGrafter"/>
</dbReference>
<dbReference type="FunFam" id="1.20.140.10:FF:000005">
    <property type="entry name" value="Acyl-coenzyme A oxidase"/>
    <property type="match status" value="1"/>
</dbReference>
<keyword evidence="10" id="KW-0576">Peroxisome</keyword>
<dbReference type="Pfam" id="PF01756">
    <property type="entry name" value="ACOX"/>
    <property type="match status" value="1"/>
</dbReference>
<dbReference type="GO" id="GO:0033791">
    <property type="term" value="F:3alpha,7alpha,12alpha-trihydroxy-5beta-cholestanoyl-CoA 24-hydroxylase activity"/>
    <property type="evidence" value="ECO:0007669"/>
    <property type="project" value="TreeGrafter"/>
</dbReference>
<dbReference type="InterPro" id="IPR036250">
    <property type="entry name" value="AcylCo_DH-like_C"/>
</dbReference>
<comment type="caution">
    <text evidence="17">The sequence shown here is derived from an EMBL/GenBank/DDBJ whole genome shotgun (WGS) entry which is preliminary data.</text>
</comment>
<comment type="subcellular location">
    <subcellularLocation>
        <location evidence="2">Peroxisome</location>
    </subcellularLocation>
</comment>
<dbReference type="InterPro" id="IPR012258">
    <property type="entry name" value="Acyl-CoA_oxidase"/>
</dbReference>
<dbReference type="InterPro" id="IPR037069">
    <property type="entry name" value="AcylCoA_DH/ox_N_sf"/>
</dbReference>
<proteinExistence type="inferred from homology"/>
<keyword evidence="4" id="KW-0597">Phosphoprotein</keyword>
<comment type="similarity">
    <text evidence="3">Belongs to the acyl-CoA oxidase family.</text>
</comment>
<reference evidence="17 18" key="1">
    <citation type="journal article" date="2020" name="Nature">
        <title>Six reference-quality genomes reveal evolution of bat adaptations.</title>
        <authorList>
            <person name="Jebb D."/>
            <person name="Huang Z."/>
            <person name="Pippel M."/>
            <person name="Hughes G.M."/>
            <person name="Lavrichenko K."/>
            <person name="Devanna P."/>
            <person name="Winkler S."/>
            <person name="Jermiin L.S."/>
            <person name="Skirmuntt E.C."/>
            <person name="Katzourakis A."/>
            <person name="Burkitt-Gray L."/>
            <person name="Ray D.A."/>
            <person name="Sullivan K.A.M."/>
            <person name="Roscito J.G."/>
            <person name="Kirilenko B.M."/>
            <person name="Davalos L.M."/>
            <person name="Corthals A.P."/>
            <person name="Power M.L."/>
            <person name="Jones G."/>
            <person name="Ransome R.D."/>
            <person name="Dechmann D.K.N."/>
            <person name="Locatelli A.G."/>
            <person name="Puechmaille S.J."/>
            <person name="Fedrigo O."/>
            <person name="Jarvis E.D."/>
            <person name="Hiller M."/>
            <person name="Vernes S.C."/>
            <person name="Myers E.W."/>
            <person name="Teeling E.C."/>
        </authorList>
    </citation>
    <scope>NUCLEOTIDE SEQUENCE [LARGE SCALE GENOMIC DNA]</scope>
    <source>
        <strain evidence="17">MMyoMyo1</strain>
        <tissue evidence="17">Flight muscle</tissue>
    </source>
</reference>
<evidence type="ECO:0000256" key="3">
    <source>
        <dbReference type="ARBA" id="ARBA00006288"/>
    </source>
</evidence>
<dbReference type="FunFam" id="1.10.540.10:FF:000006">
    <property type="entry name" value="Acyl-coenzyme A oxidase"/>
    <property type="match status" value="1"/>
</dbReference>
<evidence type="ECO:0000256" key="6">
    <source>
        <dbReference type="ARBA" id="ARBA00022827"/>
    </source>
</evidence>
<feature type="compositionally biased region" description="Basic residues" evidence="13">
    <location>
        <begin position="101"/>
        <end position="113"/>
    </location>
</feature>
<dbReference type="GO" id="GO:0005504">
    <property type="term" value="F:fatty acid binding"/>
    <property type="evidence" value="ECO:0007669"/>
    <property type="project" value="TreeGrafter"/>
</dbReference>
<evidence type="ECO:0000256" key="2">
    <source>
        <dbReference type="ARBA" id="ARBA00004275"/>
    </source>
</evidence>
<keyword evidence="9" id="KW-0443">Lipid metabolism</keyword>
<dbReference type="AlphaFoldDB" id="A0A7J7UAQ8"/>
<dbReference type="InterPro" id="IPR009100">
    <property type="entry name" value="AcylCoA_DH/oxidase_NM_dom_sf"/>
</dbReference>
<dbReference type="InterPro" id="IPR029320">
    <property type="entry name" value="Acyl-CoA_ox_N"/>
</dbReference>
<evidence type="ECO:0000256" key="8">
    <source>
        <dbReference type="ARBA" id="ARBA00023002"/>
    </source>
</evidence>
<dbReference type="GO" id="GO:0071949">
    <property type="term" value="F:FAD binding"/>
    <property type="evidence" value="ECO:0007669"/>
    <property type="project" value="InterPro"/>
</dbReference>
<sequence length="801" mass="89739">MPALGPRSPGRSRMERHVHRAPSVCLAGPGTITVQELPVKVKAPQGRAAWLAQSPREGSCPGLWHTSRRRGARKKQTCARPSRSGWCVTAAQAAVLPNARPKPRPQKSRRSCREKRQIPARMDSPARVSMGDAWSWQVHPDMESERRQPSFDVERLTNILDGGAENTALRRKVESVIHSDPVFSLKDNYFMSQNERYEAGVKKKFHLHMIAQRLGWSEHSREFRYAFRALTGDLALGLHHIFLKSLQSLGSEEQIAKWAPLCNEFRIIATYAQTELGHGTYLQGLETEATYDADTQEFVMHSPTLTATKWWPGDLGRSATHALVLAQLICSGARQGMHAFIVPIRSLQDHTLLPGVTAGDIGPKMDFEYTDNGFLQLDHVRIPRENMLSRFAQVLPDGTYIKLGTAQSNYLSMVVVRVSLLLDEINPLLEKACIIAIRYSVIRRQSRLRPSDPEAKVLDYQTQQHKLFPQLATAYAFHFMGTSLQEFFEESYSAILDRDFSLLPELHALSSGLKAMVSEFCTQGAELCRRACGGHGYSKLSGLPSLVSRVTASCTYEGENTVLYLQVARFLVKSYLQAQASPGSTSKTSLPQSVAYLTAPDLAKCPARRAADFLHPELYTRAWAHVAVRLIKDSAHHLQTRLQSGADEHEAWNQTTVIHLQAAKAHCYYITVKGFAEALQKLDHEPAIQQALQRLCDLFALHGILSTAGDFLQDGFLSGAQVDMVRSAYLDLLFLIRKDAISLTDAFDFTDQCLNSALGCYDGNVYERLFYWAQKSPTNTQGNPAYQKYLRPLLQSWRSKL</sequence>
<feature type="domain" description="Acyl-coenzyme A oxidase N-terminal" evidence="15">
    <location>
        <begin position="152"/>
        <end position="268"/>
    </location>
</feature>
<dbReference type="EMBL" id="JABWUV010000013">
    <property type="protein sequence ID" value="KAF6310017.1"/>
    <property type="molecule type" value="Genomic_DNA"/>
</dbReference>
<evidence type="ECO:0000256" key="12">
    <source>
        <dbReference type="PIRSR" id="PIRSR000168-2"/>
    </source>
</evidence>
<evidence type="ECO:0000259" key="15">
    <source>
        <dbReference type="Pfam" id="PF14749"/>
    </source>
</evidence>
<dbReference type="PANTHER" id="PTHR10909:SF344">
    <property type="entry name" value="PEROXISOMAL ACYL-COENZYME A OXIDASE 2"/>
    <property type="match status" value="1"/>
</dbReference>
<dbReference type="Gene3D" id="2.40.110.10">
    <property type="entry name" value="Butyryl-CoA Dehydrogenase, subunit A, domain 2"/>
    <property type="match status" value="1"/>
</dbReference>
<evidence type="ECO:0000256" key="9">
    <source>
        <dbReference type="ARBA" id="ARBA00023098"/>
    </source>
</evidence>
<name>A0A7J7UAQ8_MYOMY</name>
<dbReference type="Pfam" id="PF22924">
    <property type="entry name" value="ACOX_C_alpha1"/>
    <property type="match status" value="1"/>
</dbReference>
<feature type="binding site" evidence="12">
    <location>
        <position position="274"/>
    </location>
    <ligand>
        <name>FAD</name>
        <dbReference type="ChEBI" id="CHEBI:57692"/>
    </ligand>
</feature>
<keyword evidence="5" id="KW-0285">Flavoprotein</keyword>
<dbReference type="FunFam" id="1.20.140.10:FF:000007">
    <property type="entry name" value="Acyl-coenzyme A oxidase"/>
    <property type="match status" value="1"/>
</dbReference>
<dbReference type="GO" id="GO:0005777">
    <property type="term" value="C:peroxisome"/>
    <property type="evidence" value="ECO:0007669"/>
    <property type="project" value="UniProtKB-SubCell"/>
</dbReference>
<evidence type="ECO:0000256" key="5">
    <source>
        <dbReference type="ARBA" id="ARBA00022630"/>
    </source>
</evidence>
<feature type="domain" description="Acyl-CoA oxidase C-alpha1" evidence="16">
    <location>
        <begin position="410"/>
        <end position="572"/>
    </location>
</feature>
<accession>A0A7J7UAQ8</accession>
<protein>
    <submittedName>
        <fullName evidence="17">Acyl-CoA oxidase 2</fullName>
    </submittedName>
</protein>
<dbReference type="FunFam" id="2.40.110.10:FF:000003">
    <property type="entry name" value="Acyl-coenzyme A oxidase"/>
    <property type="match status" value="1"/>
</dbReference>
<keyword evidence="18" id="KW-1185">Reference proteome</keyword>
<evidence type="ECO:0000256" key="10">
    <source>
        <dbReference type="ARBA" id="ARBA00023140"/>
    </source>
</evidence>
<keyword evidence="7" id="KW-0276">Fatty acid metabolism</keyword>
<dbReference type="InterPro" id="IPR055060">
    <property type="entry name" value="ACOX_C_alpha1"/>
</dbReference>
<evidence type="ECO:0000256" key="13">
    <source>
        <dbReference type="SAM" id="MobiDB-lite"/>
    </source>
</evidence>
<feature type="domain" description="Acyl-CoA oxidase C-terminal" evidence="14">
    <location>
        <begin position="616"/>
        <end position="795"/>
    </location>
</feature>
<evidence type="ECO:0000256" key="7">
    <source>
        <dbReference type="ARBA" id="ARBA00022832"/>
    </source>
</evidence>
<dbReference type="SUPFAM" id="SSF47203">
    <property type="entry name" value="Acyl-CoA dehydrogenase C-terminal domain-like"/>
    <property type="match status" value="2"/>
</dbReference>
<evidence type="ECO:0000259" key="14">
    <source>
        <dbReference type="Pfam" id="PF01756"/>
    </source>
</evidence>
<dbReference type="GO" id="GO:0055088">
    <property type="term" value="P:lipid homeostasis"/>
    <property type="evidence" value="ECO:0007669"/>
    <property type="project" value="TreeGrafter"/>
</dbReference>
<gene>
    <name evidence="17" type="ORF">mMyoMyo1_000215</name>
</gene>
<dbReference type="InterPro" id="IPR002655">
    <property type="entry name" value="Acyl-CoA_oxidase_C"/>
</dbReference>
<evidence type="ECO:0000256" key="1">
    <source>
        <dbReference type="ARBA" id="ARBA00001974"/>
    </source>
</evidence>
<comment type="cofactor">
    <cofactor evidence="1">
        <name>FAD</name>
        <dbReference type="ChEBI" id="CHEBI:57692"/>
    </cofactor>
</comment>
<evidence type="ECO:0000313" key="18">
    <source>
        <dbReference type="Proteomes" id="UP000527355"/>
    </source>
</evidence>
<evidence type="ECO:0000313" key="17">
    <source>
        <dbReference type="EMBL" id="KAF6310017.1"/>
    </source>
</evidence>
<dbReference type="Proteomes" id="UP000527355">
    <property type="component" value="Unassembled WGS sequence"/>
</dbReference>
<dbReference type="Pfam" id="PF14749">
    <property type="entry name" value="Acyl-CoA_ox_N"/>
    <property type="match status" value="1"/>
</dbReference>
<feature type="binding site" evidence="12">
    <location>
        <position position="313"/>
    </location>
    <ligand>
        <name>FAD</name>
        <dbReference type="ChEBI" id="CHEBI:57692"/>
    </ligand>
</feature>
<dbReference type="PIRSF" id="PIRSF000168">
    <property type="entry name" value="Acyl-CoA_oxidase"/>
    <property type="match status" value="1"/>
</dbReference>
<dbReference type="GO" id="GO:0000038">
    <property type="term" value="P:very long-chain fatty acid metabolic process"/>
    <property type="evidence" value="ECO:0007669"/>
    <property type="project" value="TreeGrafter"/>
</dbReference>
<evidence type="ECO:0000259" key="16">
    <source>
        <dbReference type="Pfam" id="PF22924"/>
    </source>
</evidence>
<dbReference type="Gene3D" id="1.20.140.10">
    <property type="entry name" value="Butyryl-CoA Dehydrogenase, subunit A, domain 3"/>
    <property type="match status" value="2"/>
</dbReference>
<evidence type="ECO:0000256" key="4">
    <source>
        <dbReference type="ARBA" id="ARBA00022553"/>
    </source>
</evidence>
<feature type="active site" description="Proton acceptor" evidence="11">
    <location>
        <position position="557"/>
    </location>
</feature>
<dbReference type="VEuPathDB" id="HostDB:GeneID_118667935"/>
<dbReference type="PANTHER" id="PTHR10909">
    <property type="entry name" value="ELECTRON TRANSPORT OXIDOREDUCTASE"/>
    <property type="match status" value="1"/>
</dbReference>
<organism evidence="17 18">
    <name type="scientific">Myotis myotis</name>
    <name type="common">Greater mouse-eared bat</name>
    <name type="synonym">Vespertilio myotis</name>
    <dbReference type="NCBI Taxonomy" id="51298"/>
    <lineage>
        <taxon>Eukaryota</taxon>
        <taxon>Metazoa</taxon>
        <taxon>Chordata</taxon>
        <taxon>Craniata</taxon>
        <taxon>Vertebrata</taxon>
        <taxon>Euteleostomi</taxon>
        <taxon>Mammalia</taxon>
        <taxon>Eutheria</taxon>
        <taxon>Laurasiatheria</taxon>
        <taxon>Chiroptera</taxon>
        <taxon>Yangochiroptera</taxon>
        <taxon>Vespertilionidae</taxon>
        <taxon>Myotis</taxon>
    </lineage>
</organism>
<dbReference type="InterPro" id="IPR046373">
    <property type="entry name" value="Acyl-CoA_Oxase/DH_mid-dom_sf"/>
</dbReference>
<keyword evidence="6 12" id="KW-0274">FAD</keyword>
<keyword evidence="8" id="KW-0560">Oxidoreductase</keyword>
<feature type="region of interest" description="Disordered" evidence="13">
    <location>
        <begin position="97"/>
        <end position="126"/>
    </location>
</feature>
<evidence type="ECO:0000256" key="11">
    <source>
        <dbReference type="PIRSR" id="PIRSR000168-1"/>
    </source>
</evidence>